<name>A0ABP3XUJ8_9FLAO</name>
<dbReference type="Proteomes" id="UP001500507">
    <property type="component" value="Unassembled WGS sequence"/>
</dbReference>
<protein>
    <recommendedName>
        <fullName evidence="1">TPM domain-containing protein</fullName>
    </recommendedName>
</protein>
<evidence type="ECO:0000259" key="1">
    <source>
        <dbReference type="Pfam" id="PF04536"/>
    </source>
</evidence>
<keyword evidence="3" id="KW-1185">Reference proteome</keyword>
<evidence type="ECO:0000313" key="3">
    <source>
        <dbReference type="Proteomes" id="UP001500507"/>
    </source>
</evidence>
<dbReference type="Pfam" id="PF04536">
    <property type="entry name" value="TPM_phosphatase"/>
    <property type="match status" value="1"/>
</dbReference>
<evidence type="ECO:0000313" key="2">
    <source>
        <dbReference type="EMBL" id="GAA0871972.1"/>
    </source>
</evidence>
<sequence>MRPWLIEKISIPTMPRLYLAILLSCLVLSCKTSIQKSEHVQFLYQSADLPKSTGVVTDLANLYTSSQTDEFRTLIQDFEKETSNEIALVTVTNIHPYEDLAIFTTDLANHWGVGKESSNNGLVFCIYPEKRKLWISTGFETEKILTD</sequence>
<dbReference type="EMBL" id="BAAAFG010000012">
    <property type="protein sequence ID" value="GAA0871972.1"/>
    <property type="molecule type" value="Genomic_DNA"/>
</dbReference>
<feature type="domain" description="TPM" evidence="1">
    <location>
        <begin position="56"/>
        <end position="147"/>
    </location>
</feature>
<dbReference type="PANTHER" id="PTHR30373">
    <property type="entry name" value="UPF0603 PROTEIN YGCG"/>
    <property type="match status" value="1"/>
</dbReference>
<proteinExistence type="predicted"/>
<dbReference type="PROSITE" id="PS51257">
    <property type="entry name" value="PROKAR_LIPOPROTEIN"/>
    <property type="match status" value="1"/>
</dbReference>
<dbReference type="Gene3D" id="3.10.310.50">
    <property type="match status" value="1"/>
</dbReference>
<gene>
    <name evidence="2" type="ORF">GCM10009117_11180</name>
</gene>
<comment type="caution">
    <text evidence="2">The sequence shown here is derived from an EMBL/GenBank/DDBJ whole genome shotgun (WGS) entry which is preliminary data.</text>
</comment>
<dbReference type="InterPro" id="IPR007621">
    <property type="entry name" value="TPM_dom"/>
</dbReference>
<organism evidence="2 3">
    <name type="scientific">Gangjinia marincola</name>
    <dbReference type="NCBI Taxonomy" id="578463"/>
    <lineage>
        <taxon>Bacteria</taxon>
        <taxon>Pseudomonadati</taxon>
        <taxon>Bacteroidota</taxon>
        <taxon>Flavobacteriia</taxon>
        <taxon>Flavobacteriales</taxon>
        <taxon>Flavobacteriaceae</taxon>
        <taxon>Gangjinia</taxon>
    </lineage>
</organism>
<dbReference type="PANTHER" id="PTHR30373:SF2">
    <property type="entry name" value="UPF0603 PROTEIN YGCG"/>
    <property type="match status" value="1"/>
</dbReference>
<reference evidence="3" key="1">
    <citation type="journal article" date="2019" name="Int. J. Syst. Evol. Microbiol.">
        <title>The Global Catalogue of Microorganisms (GCM) 10K type strain sequencing project: providing services to taxonomists for standard genome sequencing and annotation.</title>
        <authorList>
            <consortium name="The Broad Institute Genomics Platform"/>
            <consortium name="The Broad Institute Genome Sequencing Center for Infectious Disease"/>
            <person name="Wu L."/>
            <person name="Ma J."/>
        </authorList>
    </citation>
    <scope>NUCLEOTIDE SEQUENCE [LARGE SCALE GENOMIC DNA]</scope>
    <source>
        <strain evidence="3">JCM 16082</strain>
    </source>
</reference>
<accession>A0ABP3XUJ8</accession>